<feature type="transmembrane region" description="Helical" evidence="1">
    <location>
        <begin position="317"/>
        <end position="341"/>
    </location>
</feature>
<keyword evidence="1" id="KW-0472">Membrane</keyword>
<dbReference type="Pfam" id="PF02140">
    <property type="entry name" value="SUEL_Lectin"/>
    <property type="match status" value="2"/>
</dbReference>
<keyword evidence="4" id="KW-1185">Reference proteome</keyword>
<dbReference type="InterPro" id="IPR000922">
    <property type="entry name" value="Lectin_gal-bd_dom"/>
</dbReference>
<dbReference type="GO" id="GO:0030246">
    <property type="term" value="F:carbohydrate binding"/>
    <property type="evidence" value="ECO:0007669"/>
    <property type="project" value="InterPro"/>
</dbReference>
<dbReference type="CDD" id="cd22829">
    <property type="entry name" value="Gal_Rha_Lectin_EVA1_EVA1C_rpt2"/>
    <property type="match status" value="1"/>
</dbReference>
<accession>A0A6J1N310</accession>
<evidence type="ECO:0000259" key="3">
    <source>
        <dbReference type="PROSITE" id="PS50228"/>
    </source>
</evidence>
<dbReference type="PANTHER" id="PTHR46780">
    <property type="entry name" value="PROTEIN EVA-1"/>
    <property type="match status" value="1"/>
</dbReference>
<evidence type="ECO:0000256" key="2">
    <source>
        <dbReference type="SAM" id="SignalP"/>
    </source>
</evidence>
<dbReference type="AlphaFoldDB" id="A0A6J1N310"/>
<evidence type="ECO:0000256" key="1">
    <source>
        <dbReference type="SAM" id="Phobius"/>
    </source>
</evidence>
<feature type="chain" id="PRO_5026953291" evidence="2">
    <location>
        <begin position="21"/>
        <end position="466"/>
    </location>
</feature>
<feature type="domain" description="SUEL-type lectin" evidence="3">
    <location>
        <begin position="39"/>
        <end position="137"/>
    </location>
</feature>
<evidence type="ECO:0000313" key="5">
    <source>
        <dbReference type="RefSeq" id="XP_023941274.1"/>
    </source>
</evidence>
<gene>
    <name evidence="5" type="primary">LOC112048120</name>
</gene>
<dbReference type="Proteomes" id="UP001652582">
    <property type="component" value="Chromosome 11"/>
</dbReference>
<sequence>MTSAVFIVFGALLLPGSSLTNSDNLELLVGTLRTNQRAACDDELVSLSCPNHTYISIQVAKYGSMPEGHSCKAKPMNMQLVQRDCLWPTNMQNALLQTIVEACHKKPQCEFSTKIKPGPVDPCPQTVKFVEVAYKCRPRTDEFHSKTVCENDVIELSCNASSRLLIYAAQYGRATHDTPLFCQQPPGVLDESCSAPYALKTTMQICHGKQQCQIVADSKTFGSPCRPESRAYLKVSYTCVPLGVLSERYENSSAEDKVTNHYDINAAEEHFDTPDIAGKWSKSTKNQIFPQTTIHSSSNMNGLEYKDPSTKSSNLKFLIYISIATLIVIILAMIFIGIRYYRNKKRAQNSKNGDMFTTEAPNVFNDAASDLDNDLDVSHISGTFYDPVHPDMILYRDGANKATLRAMRPLNTVYPCAGASMYSNVDYIPSHSRDASTRFGNKEVDSDLMMSPKSLSGYTNSQFYYG</sequence>
<keyword evidence="1" id="KW-1133">Transmembrane helix</keyword>
<dbReference type="RefSeq" id="XP_023941274.1">
    <property type="nucleotide sequence ID" value="XM_024085506.2"/>
</dbReference>
<name>A0A6J1N310_BICAN</name>
<evidence type="ECO:0000313" key="4">
    <source>
        <dbReference type="Proteomes" id="UP001652582"/>
    </source>
</evidence>
<keyword evidence="1" id="KW-0812">Transmembrane</keyword>
<organism evidence="4 5">
    <name type="scientific">Bicyclus anynana</name>
    <name type="common">Squinting bush brown butterfly</name>
    <dbReference type="NCBI Taxonomy" id="110368"/>
    <lineage>
        <taxon>Eukaryota</taxon>
        <taxon>Metazoa</taxon>
        <taxon>Ecdysozoa</taxon>
        <taxon>Arthropoda</taxon>
        <taxon>Hexapoda</taxon>
        <taxon>Insecta</taxon>
        <taxon>Pterygota</taxon>
        <taxon>Neoptera</taxon>
        <taxon>Endopterygota</taxon>
        <taxon>Lepidoptera</taxon>
        <taxon>Glossata</taxon>
        <taxon>Ditrysia</taxon>
        <taxon>Papilionoidea</taxon>
        <taxon>Nymphalidae</taxon>
        <taxon>Satyrinae</taxon>
        <taxon>Satyrini</taxon>
        <taxon>Mycalesina</taxon>
        <taxon>Bicyclus</taxon>
    </lineage>
</organism>
<protein>
    <submittedName>
        <fullName evidence="5">Protein eva-1</fullName>
    </submittedName>
</protein>
<proteinExistence type="predicted"/>
<reference evidence="5" key="1">
    <citation type="submission" date="2025-08" db="UniProtKB">
        <authorList>
            <consortium name="RefSeq"/>
        </authorList>
    </citation>
    <scope>IDENTIFICATION</scope>
</reference>
<dbReference type="InterPro" id="IPR043159">
    <property type="entry name" value="Lectin_gal-bd_sf"/>
</dbReference>
<feature type="signal peptide" evidence="2">
    <location>
        <begin position="1"/>
        <end position="20"/>
    </location>
</feature>
<dbReference type="OrthoDB" id="5970528at2759"/>
<dbReference type="GeneID" id="112048120"/>
<dbReference type="CDD" id="cd22828">
    <property type="entry name" value="Gal_Rha_Lectin_EVA1_EVA1C_rpt1"/>
    <property type="match status" value="1"/>
</dbReference>
<feature type="domain" description="SUEL-type lectin" evidence="3">
    <location>
        <begin position="148"/>
        <end position="240"/>
    </location>
</feature>
<keyword evidence="2" id="KW-0732">Signal</keyword>
<dbReference type="KEGG" id="bany:112048120"/>
<dbReference type="PROSITE" id="PS50228">
    <property type="entry name" value="SUEL_LECTIN"/>
    <property type="match status" value="2"/>
</dbReference>
<dbReference type="Gene3D" id="2.60.120.740">
    <property type="match status" value="2"/>
</dbReference>